<reference evidence="4 5" key="1">
    <citation type="submission" date="2019-04" db="EMBL/GenBank/DDBJ databases">
        <title>Chitiniphilus eburnea sp. nov., a novel chitinolytic bacterium isolated from aquaculture sludge.</title>
        <authorList>
            <person name="Sheng M."/>
        </authorList>
    </citation>
    <scope>NUCLEOTIDE SEQUENCE [LARGE SCALE GENOMIC DNA]</scope>
    <source>
        <strain evidence="4 5">HX-2-15</strain>
    </source>
</reference>
<evidence type="ECO:0000313" key="5">
    <source>
        <dbReference type="Proteomes" id="UP000310016"/>
    </source>
</evidence>
<evidence type="ECO:0000313" key="4">
    <source>
        <dbReference type="EMBL" id="TJZ76325.1"/>
    </source>
</evidence>
<dbReference type="EMBL" id="SUMF01000003">
    <property type="protein sequence ID" value="TJZ76325.1"/>
    <property type="molecule type" value="Genomic_DNA"/>
</dbReference>
<keyword evidence="2" id="KW-0732">Signal</keyword>
<dbReference type="RefSeq" id="WP_136772374.1">
    <property type="nucleotide sequence ID" value="NZ_CP156074.1"/>
</dbReference>
<gene>
    <name evidence="4" type="ORF">FAZ21_06005</name>
</gene>
<evidence type="ECO:0000256" key="2">
    <source>
        <dbReference type="SAM" id="SignalP"/>
    </source>
</evidence>
<dbReference type="PANTHER" id="PTHR22946">
    <property type="entry name" value="DIENELACTONE HYDROLASE DOMAIN-CONTAINING PROTEIN-RELATED"/>
    <property type="match status" value="1"/>
</dbReference>
<keyword evidence="5" id="KW-1185">Reference proteome</keyword>
<dbReference type="OrthoDB" id="9777090at2"/>
<dbReference type="AlphaFoldDB" id="A0A4U0Q5G7"/>
<feature type="chain" id="PRO_5020877861" evidence="2">
    <location>
        <begin position="23"/>
        <end position="250"/>
    </location>
</feature>
<name>A0A4U0Q5G7_9NEIS</name>
<organism evidence="4 5">
    <name type="scientific">Chitiniphilus eburneus</name>
    <dbReference type="NCBI Taxonomy" id="2571148"/>
    <lineage>
        <taxon>Bacteria</taxon>
        <taxon>Pseudomonadati</taxon>
        <taxon>Pseudomonadota</taxon>
        <taxon>Betaproteobacteria</taxon>
        <taxon>Neisseriales</taxon>
        <taxon>Chitinibacteraceae</taxon>
        <taxon>Chitiniphilus</taxon>
    </lineage>
</organism>
<dbReference type="InterPro" id="IPR050261">
    <property type="entry name" value="FrsA_esterase"/>
</dbReference>
<proteinExistence type="predicted"/>
<dbReference type="GO" id="GO:0052689">
    <property type="term" value="F:carboxylic ester hydrolase activity"/>
    <property type="evidence" value="ECO:0007669"/>
    <property type="project" value="UniProtKB-ARBA"/>
</dbReference>
<dbReference type="Pfam" id="PF12146">
    <property type="entry name" value="Hydrolase_4"/>
    <property type="match status" value="1"/>
</dbReference>
<dbReference type="Gene3D" id="3.40.50.1820">
    <property type="entry name" value="alpha/beta hydrolase"/>
    <property type="match status" value="1"/>
</dbReference>
<dbReference type="PANTHER" id="PTHR22946:SF9">
    <property type="entry name" value="POLYKETIDE TRANSFERASE AF380"/>
    <property type="match status" value="1"/>
</dbReference>
<protein>
    <submittedName>
        <fullName evidence="4">Alpha/beta fold hydrolase</fullName>
    </submittedName>
</protein>
<evidence type="ECO:0000259" key="3">
    <source>
        <dbReference type="Pfam" id="PF12146"/>
    </source>
</evidence>
<dbReference type="InterPro" id="IPR022742">
    <property type="entry name" value="Hydrolase_4"/>
</dbReference>
<accession>A0A4U0Q5G7</accession>
<sequence length="250" mass="26687">MNKWLNLMLIALVACGSSQAWAASKKPKQATVVVPAVQEEAPPEFAKVSFTTEDGVPLAGRVFGKPGAAWVILSHQHDRDQTAWERFAARLADEGYTVLTYDFRGYGDSGGQRVYAQLDRDLKAAVAYARAQGADKVALMGACIGSIATVPAAAATKPQAVVLMTFISSFEGLKASDDDLKAIAAPKLFVAARYDGTMDSVMRMESAAADPKQLLISESGGRGPDMFVSRDGEETQQKIVAFLKQAVPTP</sequence>
<keyword evidence="1 4" id="KW-0378">Hydrolase</keyword>
<evidence type="ECO:0000256" key="1">
    <source>
        <dbReference type="ARBA" id="ARBA00022801"/>
    </source>
</evidence>
<comment type="caution">
    <text evidence="4">The sequence shown here is derived from an EMBL/GenBank/DDBJ whole genome shotgun (WGS) entry which is preliminary data.</text>
</comment>
<dbReference type="InterPro" id="IPR029058">
    <property type="entry name" value="AB_hydrolase_fold"/>
</dbReference>
<feature type="domain" description="Serine aminopeptidase S33" evidence="3">
    <location>
        <begin position="69"/>
        <end position="168"/>
    </location>
</feature>
<feature type="signal peptide" evidence="2">
    <location>
        <begin position="1"/>
        <end position="22"/>
    </location>
</feature>
<dbReference type="PROSITE" id="PS51257">
    <property type="entry name" value="PROKAR_LIPOPROTEIN"/>
    <property type="match status" value="1"/>
</dbReference>
<dbReference type="SUPFAM" id="SSF53474">
    <property type="entry name" value="alpha/beta-Hydrolases"/>
    <property type="match status" value="1"/>
</dbReference>
<dbReference type="Proteomes" id="UP000310016">
    <property type="component" value="Unassembled WGS sequence"/>
</dbReference>